<evidence type="ECO:0000256" key="2">
    <source>
        <dbReference type="SAM" id="SignalP"/>
    </source>
</evidence>
<dbReference type="Proteomes" id="UP000053424">
    <property type="component" value="Unassembled WGS sequence"/>
</dbReference>
<keyword evidence="4" id="KW-1185">Reference proteome</keyword>
<evidence type="ECO:0000313" key="3">
    <source>
        <dbReference type="EMBL" id="KIM35214.1"/>
    </source>
</evidence>
<reference evidence="3 4" key="1">
    <citation type="submission" date="2014-04" db="EMBL/GenBank/DDBJ databases">
        <authorList>
            <consortium name="DOE Joint Genome Institute"/>
            <person name="Kuo A."/>
            <person name="Gay G."/>
            <person name="Dore J."/>
            <person name="Kohler A."/>
            <person name="Nagy L.G."/>
            <person name="Floudas D."/>
            <person name="Copeland A."/>
            <person name="Barry K.W."/>
            <person name="Cichocki N."/>
            <person name="Veneault-Fourrey C."/>
            <person name="LaButti K."/>
            <person name="Lindquist E.A."/>
            <person name="Lipzen A."/>
            <person name="Lundell T."/>
            <person name="Morin E."/>
            <person name="Murat C."/>
            <person name="Sun H."/>
            <person name="Tunlid A."/>
            <person name="Henrissat B."/>
            <person name="Grigoriev I.V."/>
            <person name="Hibbett D.S."/>
            <person name="Martin F."/>
            <person name="Nordberg H.P."/>
            <person name="Cantor M.N."/>
            <person name="Hua S.X."/>
        </authorList>
    </citation>
    <scope>NUCLEOTIDE SEQUENCE [LARGE SCALE GENOMIC DNA]</scope>
    <source>
        <strain evidence="4">h7</strain>
    </source>
</reference>
<dbReference type="InterPro" id="IPR011010">
    <property type="entry name" value="DNA_brk_join_enz"/>
</dbReference>
<dbReference type="GO" id="GO:0015074">
    <property type="term" value="P:DNA integration"/>
    <property type="evidence" value="ECO:0007669"/>
    <property type="project" value="InterPro"/>
</dbReference>
<keyword evidence="2" id="KW-0732">Signal</keyword>
<proteinExistence type="predicted"/>
<dbReference type="EMBL" id="KN831827">
    <property type="protein sequence ID" value="KIM35214.1"/>
    <property type="molecule type" value="Genomic_DNA"/>
</dbReference>
<keyword evidence="1" id="KW-0233">DNA recombination</keyword>
<evidence type="ECO:0000256" key="1">
    <source>
        <dbReference type="ARBA" id="ARBA00023172"/>
    </source>
</evidence>
<evidence type="ECO:0008006" key="5">
    <source>
        <dbReference type="Google" id="ProtNLM"/>
    </source>
</evidence>
<name>A0A0C3BT23_HEBCY</name>
<dbReference type="OrthoDB" id="3163890at2759"/>
<feature type="signal peptide" evidence="2">
    <location>
        <begin position="1"/>
        <end position="24"/>
    </location>
</feature>
<feature type="chain" id="PRO_5002172821" description="Ndc10 domain-containing protein" evidence="2">
    <location>
        <begin position="25"/>
        <end position="303"/>
    </location>
</feature>
<protein>
    <recommendedName>
        <fullName evidence="5">Ndc10 domain-containing protein</fullName>
    </recommendedName>
</protein>
<accession>A0A0C3BT23</accession>
<reference evidence="4" key="2">
    <citation type="submission" date="2015-01" db="EMBL/GenBank/DDBJ databases">
        <title>Evolutionary Origins and Diversification of the Mycorrhizal Mutualists.</title>
        <authorList>
            <consortium name="DOE Joint Genome Institute"/>
            <consortium name="Mycorrhizal Genomics Consortium"/>
            <person name="Kohler A."/>
            <person name="Kuo A."/>
            <person name="Nagy L.G."/>
            <person name="Floudas D."/>
            <person name="Copeland A."/>
            <person name="Barry K.W."/>
            <person name="Cichocki N."/>
            <person name="Veneault-Fourrey C."/>
            <person name="LaButti K."/>
            <person name="Lindquist E.A."/>
            <person name="Lipzen A."/>
            <person name="Lundell T."/>
            <person name="Morin E."/>
            <person name="Murat C."/>
            <person name="Riley R."/>
            <person name="Ohm R."/>
            <person name="Sun H."/>
            <person name="Tunlid A."/>
            <person name="Henrissat B."/>
            <person name="Grigoriev I.V."/>
            <person name="Hibbett D.S."/>
            <person name="Martin F."/>
        </authorList>
    </citation>
    <scope>NUCLEOTIDE SEQUENCE [LARGE SCALE GENOMIC DNA]</scope>
    <source>
        <strain evidence="4">h7</strain>
    </source>
</reference>
<dbReference type="Gene3D" id="1.10.443.10">
    <property type="entry name" value="Intergrase catalytic core"/>
    <property type="match status" value="1"/>
</dbReference>
<sequence>MSTNGEPFWWFLSCLLTLGNASLAKQCCAFLLMHQLIKTEEEFLCANLPNDADAYIISWIMNECDEIMLDGSDKAPEVVCSTYSHAQKMRASMTHVFGPDLRLGNERWHKSETTGNMTGNPSVSTVLASYMVSLRNRKAHAGHVPTSARAITPEIMKKLYDFNGKYIQATPVLEYHSNSKMKSVHDWGGPKTRLALHAIYTLAFICLLRSDEVLKIRYEDIKFVEEGTNILYMIVTLPFRKMHQGGQIQPFYLYPLDKDEAHLCPVRAMAEWIHASTVTSGYMFRKFTAQDRPSDLDDAHMVS</sequence>
<organism evidence="3 4">
    <name type="scientific">Hebeloma cylindrosporum</name>
    <dbReference type="NCBI Taxonomy" id="76867"/>
    <lineage>
        <taxon>Eukaryota</taxon>
        <taxon>Fungi</taxon>
        <taxon>Dikarya</taxon>
        <taxon>Basidiomycota</taxon>
        <taxon>Agaricomycotina</taxon>
        <taxon>Agaricomycetes</taxon>
        <taxon>Agaricomycetidae</taxon>
        <taxon>Agaricales</taxon>
        <taxon>Agaricineae</taxon>
        <taxon>Hymenogastraceae</taxon>
        <taxon>Hebeloma</taxon>
    </lineage>
</organism>
<dbReference type="AlphaFoldDB" id="A0A0C3BT23"/>
<dbReference type="SUPFAM" id="SSF56349">
    <property type="entry name" value="DNA breaking-rejoining enzymes"/>
    <property type="match status" value="1"/>
</dbReference>
<gene>
    <name evidence="3" type="ORF">M413DRAFT_79592</name>
</gene>
<dbReference type="InterPro" id="IPR013762">
    <property type="entry name" value="Integrase-like_cat_sf"/>
</dbReference>
<evidence type="ECO:0000313" key="4">
    <source>
        <dbReference type="Proteomes" id="UP000053424"/>
    </source>
</evidence>
<dbReference type="GO" id="GO:0003677">
    <property type="term" value="F:DNA binding"/>
    <property type="evidence" value="ECO:0007669"/>
    <property type="project" value="InterPro"/>
</dbReference>
<dbReference type="GO" id="GO:0006310">
    <property type="term" value="P:DNA recombination"/>
    <property type="evidence" value="ECO:0007669"/>
    <property type="project" value="UniProtKB-KW"/>
</dbReference>
<dbReference type="HOGENOM" id="CLU_063718_0_0_1"/>